<dbReference type="PANTHER" id="PTHR43711:SF1">
    <property type="entry name" value="HISTIDINE KINASE 1"/>
    <property type="match status" value="1"/>
</dbReference>
<evidence type="ECO:0000313" key="11">
    <source>
        <dbReference type="EMBL" id="EAZ89649.1"/>
    </source>
</evidence>
<dbReference type="InterPro" id="IPR050736">
    <property type="entry name" value="Sensor_HK_Regulatory"/>
</dbReference>
<dbReference type="Pfam" id="PF14361">
    <property type="entry name" value="RsbRD_N"/>
    <property type="match status" value="1"/>
</dbReference>
<dbReference type="Proteomes" id="UP000003781">
    <property type="component" value="Unassembled WGS sequence"/>
</dbReference>
<evidence type="ECO:0000313" key="12">
    <source>
        <dbReference type="Proteomes" id="UP000003781"/>
    </source>
</evidence>
<dbReference type="SUPFAM" id="SSF47384">
    <property type="entry name" value="Homodimeric domain of signal transducing histidine kinase"/>
    <property type="match status" value="1"/>
</dbReference>
<gene>
    <name evidence="11" type="ORF">CY0110_24491</name>
</gene>
<protein>
    <recommendedName>
        <fullName evidence="8">Circadian input-output histidine kinase CikA</fullName>
        <ecNumber evidence="3">2.7.13.3</ecNumber>
    </recommendedName>
</protein>
<evidence type="ECO:0000256" key="1">
    <source>
        <dbReference type="ARBA" id="ARBA00000085"/>
    </source>
</evidence>
<evidence type="ECO:0000256" key="3">
    <source>
        <dbReference type="ARBA" id="ARBA00012438"/>
    </source>
</evidence>
<sequence length="393" mass="44307">MNDIGYALLTKIEIITDDWIGAIRTDIEIESAKGLAYKSVRNSIPYVVEALASLLSESLKDKPKKLERKGLDHGIIRAEQGYDVAEIVREYSLLRTVIISVLKSDLLSGSPEEILSMIEVIDSVIDQVICWSLDSYIEQRLEELEQVRTQLLLTNEELERLIATQKEDISELAHELKTPLNSIIGFSRLLQQQQQQANQDPDTSLNLELTQKVINNGRQLLRLINNVLEISRYEAGKISLNLEPTNLRFLVQAVVEILEPSATQKDLDIRFDFDQTPEQIITDSLRLRQIITNLVSNAIKYTDSGTIEIKCQTENDNQWSLIVTDTGIGISPEDQAQIFKPYYLVKLKNRNLSDRTGLGLTIVDKLVKLLQGEINLVSTPGEGSTFTLTFPVS</sequence>
<dbReference type="PRINTS" id="PR00344">
    <property type="entry name" value="BCTRLSENSOR"/>
</dbReference>
<dbReference type="InterPro" id="IPR036097">
    <property type="entry name" value="HisK_dim/P_sf"/>
</dbReference>
<evidence type="ECO:0000259" key="10">
    <source>
        <dbReference type="PROSITE" id="PS50109"/>
    </source>
</evidence>
<dbReference type="PANTHER" id="PTHR43711">
    <property type="entry name" value="TWO-COMPONENT HISTIDINE KINASE"/>
    <property type="match status" value="1"/>
</dbReference>
<dbReference type="AlphaFoldDB" id="A3IV88"/>
<dbReference type="RefSeq" id="WP_008277296.1">
    <property type="nucleotide sequence ID" value="NZ_AAXW01000040.1"/>
</dbReference>
<dbReference type="SMART" id="SM00388">
    <property type="entry name" value="HisKA"/>
    <property type="match status" value="1"/>
</dbReference>
<keyword evidence="4" id="KW-0597">Phosphoprotein</keyword>
<feature type="coiled-coil region" evidence="9">
    <location>
        <begin position="141"/>
        <end position="175"/>
    </location>
</feature>
<dbReference type="Pfam" id="PF00512">
    <property type="entry name" value="HisKA"/>
    <property type="match status" value="1"/>
</dbReference>
<dbReference type="InterPro" id="IPR004358">
    <property type="entry name" value="Sig_transdc_His_kin-like_C"/>
</dbReference>
<comment type="caution">
    <text evidence="11">The sequence shown here is derived from an EMBL/GenBank/DDBJ whole genome shotgun (WGS) entry which is preliminary data.</text>
</comment>
<dbReference type="Gene3D" id="1.10.287.130">
    <property type="match status" value="1"/>
</dbReference>
<accession>A3IV88</accession>
<dbReference type="CDD" id="cd00082">
    <property type="entry name" value="HisKA"/>
    <property type="match status" value="1"/>
</dbReference>
<keyword evidence="6 11" id="KW-0418">Kinase</keyword>
<dbReference type="EC" id="2.7.13.3" evidence="3"/>
<keyword evidence="12" id="KW-1185">Reference proteome</keyword>
<dbReference type="SMART" id="SM00387">
    <property type="entry name" value="HATPase_c"/>
    <property type="match status" value="1"/>
</dbReference>
<organism evidence="11 12">
    <name type="scientific">Crocosphaera chwakensis CCY0110</name>
    <dbReference type="NCBI Taxonomy" id="391612"/>
    <lineage>
        <taxon>Bacteria</taxon>
        <taxon>Bacillati</taxon>
        <taxon>Cyanobacteriota</taxon>
        <taxon>Cyanophyceae</taxon>
        <taxon>Oscillatoriophycideae</taxon>
        <taxon>Chroococcales</taxon>
        <taxon>Aphanothecaceae</taxon>
        <taxon>Crocosphaera</taxon>
        <taxon>Crocosphaera chwakensis</taxon>
    </lineage>
</organism>
<evidence type="ECO:0000256" key="5">
    <source>
        <dbReference type="ARBA" id="ARBA00022679"/>
    </source>
</evidence>
<dbReference type="InterPro" id="IPR036890">
    <property type="entry name" value="HATPase_C_sf"/>
</dbReference>
<dbReference type="CDD" id="cd16922">
    <property type="entry name" value="HATPase_EvgS-ArcB-TorS-like"/>
    <property type="match status" value="1"/>
</dbReference>
<comment type="similarity">
    <text evidence="2">In the N-terminal section; belongs to the phytochrome family.</text>
</comment>
<name>A3IV88_9CHRO</name>
<comment type="catalytic activity">
    <reaction evidence="1">
        <text>ATP + protein L-histidine = ADP + protein N-phospho-L-histidine.</text>
        <dbReference type="EC" id="2.7.13.3"/>
    </reaction>
</comment>
<dbReference type="Pfam" id="PF02518">
    <property type="entry name" value="HATPase_c"/>
    <property type="match status" value="1"/>
</dbReference>
<dbReference type="InterPro" id="IPR025751">
    <property type="entry name" value="RsbRD_N_dom"/>
</dbReference>
<reference evidence="11 12" key="1">
    <citation type="submission" date="2007-03" db="EMBL/GenBank/DDBJ databases">
        <authorList>
            <person name="Stal L."/>
            <person name="Ferriera S."/>
            <person name="Johnson J."/>
            <person name="Kravitz S."/>
            <person name="Beeson K."/>
            <person name="Sutton G."/>
            <person name="Rogers Y.-H."/>
            <person name="Friedman R."/>
            <person name="Frazier M."/>
            <person name="Venter J.C."/>
        </authorList>
    </citation>
    <scope>NUCLEOTIDE SEQUENCE [LARGE SCALE GENOMIC DNA]</scope>
    <source>
        <strain evidence="11 12">CCY0110</strain>
    </source>
</reference>
<feature type="domain" description="Histidine kinase" evidence="10">
    <location>
        <begin position="171"/>
        <end position="393"/>
    </location>
</feature>
<proteinExistence type="inferred from homology"/>
<dbReference type="InterPro" id="IPR003594">
    <property type="entry name" value="HATPase_dom"/>
</dbReference>
<evidence type="ECO:0000256" key="2">
    <source>
        <dbReference type="ARBA" id="ARBA00006402"/>
    </source>
</evidence>
<evidence type="ECO:0000256" key="9">
    <source>
        <dbReference type="SAM" id="Coils"/>
    </source>
</evidence>
<dbReference type="InterPro" id="IPR005467">
    <property type="entry name" value="His_kinase_dom"/>
</dbReference>
<dbReference type="InterPro" id="IPR003661">
    <property type="entry name" value="HisK_dim/P_dom"/>
</dbReference>
<dbReference type="EMBL" id="AAXW01000040">
    <property type="protein sequence ID" value="EAZ89649.1"/>
    <property type="molecule type" value="Genomic_DNA"/>
</dbReference>
<dbReference type="GO" id="GO:0000155">
    <property type="term" value="F:phosphorelay sensor kinase activity"/>
    <property type="evidence" value="ECO:0007669"/>
    <property type="project" value="InterPro"/>
</dbReference>
<dbReference type="Gene3D" id="3.30.565.10">
    <property type="entry name" value="Histidine kinase-like ATPase, C-terminal domain"/>
    <property type="match status" value="1"/>
</dbReference>
<keyword evidence="9" id="KW-0175">Coiled coil</keyword>
<evidence type="ECO:0000256" key="6">
    <source>
        <dbReference type="ARBA" id="ARBA00022777"/>
    </source>
</evidence>
<evidence type="ECO:0000256" key="8">
    <source>
        <dbReference type="ARBA" id="ARBA00074306"/>
    </source>
</evidence>
<evidence type="ECO:0000256" key="7">
    <source>
        <dbReference type="ARBA" id="ARBA00023012"/>
    </source>
</evidence>
<keyword evidence="7" id="KW-0902">Two-component regulatory system</keyword>
<dbReference type="OrthoDB" id="568844at2"/>
<dbReference type="FunFam" id="3.30.565.10:FF:000010">
    <property type="entry name" value="Sensor histidine kinase RcsC"/>
    <property type="match status" value="1"/>
</dbReference>
<dbReference type="SUPFAM" id="SSF55874">
    <property type="entry name" value="ATPase domain of HSP90 chaperone/DNA topoisomerase II/histidine kinase"/>
    <property type="match status" value="1"/>
</dbReference>
<evidence type="ECO:0000256" key="4">
    <source>
        <dbReference type="ARBA" id="ARBA00022553"/>
    </source>
</evidence>
<dbReference type="PROSITE" id="PS50109">
    <property type="entry name" value="HIS_KIN"/>
    <property type="match status" value="1"/>
</dbReference>
<keyword evidence="5" id="KW-0808">Transferase</keyword>
<dbReference type="eggNOG" id="COG2205">
    <property type="taxonomic scope" value="Bacteria"/>
</dbReference>